<dbReference type="GO" id="GO:0016020">
    <property type="term" value="C:membrane"/>
    <property type="evidence" value="ECO:0007669"/>
    <property type="project" value="TreeGrafter"/>
</dbReference>
<organism evidence="1 2">
    <name type="scientific">Tritrichomonas foetus</name>
    <dbReference type="NCBI Taxonomy" id="1144522"/>
    <lineage>
        <taxon>Eukaryota</taxon>
        <taxon>Metamonada</taxon>
        <taxon>Parabasalia</taxon>
        <taxon>Tritrichomonadida</taxon>
        <taxon>Tritrichomonadidae</taxon>
        <taxon>Tritrichomonas</taxon>
    </lineage>
</organism>
<dbReference type="GO" id="GO:0042277">
    <property type="term" value="F:peptide binding"/>
    <property type="evidence" value="ECO:0007669"/>
    <property type="project" value="TreeGrafter"/>
</dbReference>
<dbReference type="SUPFAM" id="SSF63737">
    <property type="entry name" value="Leukotriene A4 hydrolase N-terminal domain"/>
    <property type="match status" value="1"/>
</dbReference>
<accession>A0A1J4JKM2</accession>
<dbReference type="GO" id="GO:0006508">
    <property type="term" value="P:proteolysis"/>
    <property type="evidence" value="ECO:0007669"/>
    <property type="project" value="TreeGrafter"/>
</dbReference>
<dbReference type="Gene3D" id="1.10.390.10">
    <property type="entry name" value="Neutral Protease Domain 2"/>
    <property type="match status" value="1"/>
</dbReference>
<dbReference type="InterPro" id="IPR050344">
    <property type="entry name" value="Peptidase_M1_aminopeptidases"/>
</dbReference>
<keyword evidence="2" id="KW-1185">Reference proteome</keyword>
<dbReference type="AlphaFoldDB" id="A0A1J4JKM2"/>
<dbReference type="GeneID" id="94829439"/>
<proteinExistence type="predicted"/>
<dbReference type="OrthoDB" id="275509at2759"/>
<dbReference type="VEuPathDB" id="TrichDB:TRFO_09212"/>
<dbReference type="GO" id="GO:0005737">
    <property type="term" value="C:cytoplasm"/>
    <property type="evidence" value="ECO:0007669"/>
    <property type="project" value="TreeGrafter"/>
</dbReference>
<dbReference type="GO" id="GO:0008270">
    <property type="term" value="F:zinc ion binding"/>
    <property type="evidence" value="ECO:0007669"/>
    <property type="project" value="TreeGrafter"/>
</dbReference>
<dbReference type="GO" id="GO:0070006">
    <property type="term" value="F:metalloaminopeptidase activity"/>
    <property type="evidence" value="ECO:0007669"/>
    <property type="project" value="TreeGrafter"/>
</dbReference>
<dbReference type="GO" id="GO:0043171">
    <property type="term" value="P:peptide catabolic process"/>
    <property type="evidence" value="ECO:0007669"/>
    <property type="project" value="TreeGrafter"/>
</dbReference>
<dbReference type="EMBL" id="MLAK01001093">
    <property type="protein sequence ID" value="OHS97796.1"/>
    <property type="molecule type" value="Genomic_DNA"/>
</dbReference>
<dbReference type="InterPro" id="IPR042097">
    <property type="entry name" value="Aminopeptidase_N-like_N_sf"/>
</dbReference>
<name>A0A1J4JKM2_9EUKA</name>
<sequence>MDENESSVKILDYTIKLLVRPISMSYVGTVFYTINKVPSNHQLVLKCDKSIQINTVRQKGVDLKYMYNVVKHTLHIACINESPSFPYAISFIGSLEHYKEGFSYIDDSTAVIQLFPNFGSLFIPCQNTFDISNISANITVEEDGQSAICSIPCSHIQPLVRNQRSFVFPKSELPFSFFSLVVGVYEKFEGTSNKGTKLIIYLDHTILSDEENQTLNDLGNNYLSLFSILLNEIEEKLNLVPHFNTIQIANISTVIASENNTTGLLLFTNSILKNHKNRKLYISKQIIKQYFPFYPKSINEFWIIEGISTFLALRLFFTPEEALEIYQNQFFIKILNSDTDKSIRALGDPIYIDINSDDDNEEIFDDIYCLKSVCFIYQLLSNKTLVEISFYLQKLINFGKILTYESFLKAFECQKYDCFVKNSGYPIILLNDDLTLKQIRFTPSKNTKNIVYSLPLNITYIKNTEKFQQTLIFQEEEIKLNQELNDSDYILINPCCESLCRVWYRGKWLGKIITNLFDIPKQTQVNIKCDMTALGDMGLVNKKKIEDLDIIHTNVNRRRFPLVRGNGSLISTFQES</sequence>
<evidence type="ECO:0000313" key="1">
    <source>
        <dbReference type="EMBL" id="OHS97796.1"/>
    </source>
</evidence>
<evidence type="ECO:0000313" key="2">
    <source>
        <dbReference type="Proteomes" id="UP000179807"/>
    </source>
</evidence>
<comment type="caution">
    <text evidence="1">The sequence shown here is derived from an EMBL/GenBank/DDBJ whole genome shotgun (WGS) entry which is preliminary data.</text>
</comment>
<protein>
    <submittedName>
        <fullName evidence="1">Uncharacterized protein</fullName>
    </submittedName>
</protein>
<dbReference type="PANTHER" id="PTHR11533">
    <property type="entry name" value="PROTEASE M1 ZINC METALLOPROTEASE"/>
    <property type="match status" value="1"/>
</dbReference>
<dbReference type="Proteomes" id="UP000179807">
    <property type="component" value="Unassembled WGS sequence"/>
</dbReference>
<gene>
    <name evidence="1" type="ORF">TRFO_09212</name>
</gene>
<dbReference type="InterPro" id="IPR027268">
    <property type="entry name" value="Peptidase_M4/M1_CTD_sf"/>
</dbReference>
<dbReference type="GO" id="GO:0005615">
    <property type="term" value="C:extracellular space"/>
    <property type="evidence" value="ECO:0007669"/>
    <property type="project" value="TreeGrafter"/>
</dbReference>
<dbReference type="RefSeq" id="XP_068350933.1">
    <property type="nucleotide sequence ID" value="XM_068494735.1"/>
</dbReference>
<reference evidence="1" key="1">
    <citation type="submission" date="2016-10" db="EMBL/GenBank/DDBJ databases">
        <authorList>
            <person name="Benchimol M."/>
            <person name="Almeida L.G."/>
            <person name="Vasconcelos A.T."/>
            <person name="Perreira-Neves A."/>
            <person name="Rosa I.A."/>
            <person name="Tasca T."/>
            <person name="Bogo M.R."/>
            <person name="de Souza W."/>
        </authorList>
    </citation>
    <scope>NUCLEOTIDE SEQUENCE [LARGE SCALE GENOMIC DNA]</scope>
    <source>
        <strain evidence="1">K</strain>
    </source>
</reference>
<dbReference type="PANTHER" id="PTHR11533:SF299">
    <property type="entry name" value="AMINOPEPTIDASE"/>
    <property type="match status" value="1"/>
</dbReference>